<feature type="compositionally biased region" description="Acidic residues" evidence="1">
    <location>
        <begin position="423"/>
        <end position="436"/>
    </location>
</feature>
<comment type="caution">
    <text evidence="2">The sequence shown here is derived from an EMBL/GenBank/DDBJ whole genome shotgun (WGS) entry which is preliminary data.</text>
</comment>
<keyword evidence="3" id="KW-1185">Reference proteome</keyword>
<dbReference type="AlphaFoldDB" id="A0A5C4XH41"/>
<evidence type="ECO:0000256" key="1">
    <source>
        <dbReference type="SAM" id="MobiDB-lite"/>
    </source>
</evidence>
<dbReference type="Proteomes" id="UP000311605">
    <property type="component" value="Unassembled WGS sequence"/>
</dbReference>
<dbReference type="SUPFAM" id="SSF55486">
    <property type="entry name" value="Metalloproteases ('zincins'), catalytic domain"/>
    <property type="match status" value="1"/>
</dbReference>
<evidence type="ECO:0000313" key="2">
    <source>
        <dbReference type="EMBL" id="TNM61864.1"/>
    </source>
</evidence>
<dbReference type="EMBL" id="VDMN01000005">
    <property type="protein sequence ID" value="TNM61864.1"/>
    <property type="molecule type" value="Genomic_DNA"/>
</dbReference>
<evidence type="ECO:0008006" key="4">
    <source>
        <dbReference type="Google" id="ProtNLM"/>
    </source>
</evidence>
<proteinExistence type="predicted"/>
<name>A0A5C4XH41_9HYPH</name>
<dbReference type="RefSeq" id="WP_139678311.1">
    <property type="nucleotide sequence ID" value="NZ_VDMN01000005.1"/>
</dbReference>
<feature type="region of interest" description="Disordered" evidence="1">
    <location>
        <begin position="421"/>
        <end position="442"/>
    </location>
</feature>
<sequence>MPGQIQVWEKDPASGLLVSAPKPDVTQIPFGFSFPLPELPVDPDTTTRNFRYWNAAEALRRGADFWAVALAPKADWHCGSRISVKLSNVLSCWNAEYNRQSLIFYRGQLKPGIFLYTADSADILCHELGHAVLDTVQPPLWSLCDTEIAAFKEAFGDLSAILCALQVETIRVAILAAGAGEIFCNSRLSRIAEKFGSALYTLFPNDAEPDCLRNAYNAFCYTPPSTLPSNGPSSILTAKPHSFSRIFTGAMLEILSGMLALHPAPTPNLLRDATLDLRDIIIESVRSAPFVPQYYAALATEMVLAAGSRNPAYTAIFRGVFVRRLILAPNSPIEPPLVPLVEGQIDVAIRSEERRSSPRLISILISHYSIDQPIVVEAPADPSESRARSGVPEGGAFSPLTAQEAARTFVERLFMEGLVEFGQPEDGDIPGDDGEEDRSPSRATHRLEHIDGQLHLKRIRVQCSHCMDECRSK</sequence>
<dbReference type="OrthoDB" id="178184at2"/>
<organism evidence="2 3">
    <name type="scientific">Aliirhizobium smilacinae</name>
    <dbReference type="NCBI Taxonomy" id="1395944"/>
    <lineage>
        <taxon>Bacteria</taxon>
        <taxon>Pseudomonadati</taxon>
        <taxon>Pseudomonadota</taxon>
        <taxon>Alphaproteobacteria</taxon>
        <taxon>Hyphomicrobiales</taxon>
        <taxon>Rhizobiaceae</taxon>
        <taxon>Aliirhizobium</taxon>
    </lineage>
</organism>
<evidence type="ECO:0000313" key="3">
    <source>
        <dbReference type="Proteomes" id="UP000311605"/>
    </source>
</evidence>
<protein>
    <recommendedName>
        <fullName evidence="4">Peptidase M4 C-terminal domain-containing protein</fullName>
    </recommendedName>
</protein>
<gene>
    <name evidence="2" type="ORF">FHP24_21690</name>
</gene>
<reference evidence="2 3" key="1">
    <citation type="submission" date="2019-06" db="EMBL/GenBank/DDBJ databases">
        <title>The draft genome of Rhizobium smilacinae PTYR-5.</title>
        <authorList>
            <person name="Liu L."/>
            <person name="Li L."/>
            <person name="Zhang X."/>
        </authorList>
    </citation>
    <scope>NUCLEOTIDE SEQUENCE [LARGE SCALE GENOMIC DNA]</scope>
    <source>
        <strain evidence="2 3">PTYR-5</strain>
    </source>
</reference>
<accession>A0A5C4XH41</accession>